<evidence type="ECO:0000313" key="2">
    <source>
        <dbReference type="EMBL" id="KPV76344.1"/>
    </source>
</evidence>
<feature type="region of interest" description="Disordered" evidence="1">
    <location>
        <begin position="1"/>
        <end position="134"/>
    </location>
</feature>
<dbReference type="OrthoDB" id="2118965at2759"/>
<accession>A0A194S722</accession>
<feature type="compositionally biased region" description="Basic and acidic residues" evidence="1">
    <location>
        <begin position="1"/>
        <end position="23"/>
    </location>
</feature>
<feature type="compositionally biased region" description="Low complexity" evidence="1">
    <location>
        <begin position="324"/>
        <end position="349"/>
    </location>
</feature>
<protein>
    <recommendedName>
        <fullName evidence="4">Allergen</fullName>
    </recommendedName>
</protein>
<dbReference type="OMA" id="IHHETHE"/>
<evidence type="ECO:0000256" key="1">
    <source>
        <dbReference type="SAM" id="MobiDB-lite"/>
    </source>
</evidence>
<dbReference type="AlphaFoldDB" id="A0A194S722"/>
<proteinExistence type="predicted"/>
<keyword evidence="3" id="KW-1185">Reference proteome</keyword>
<gene>
    <name evidence="2" type="ORF">RHOBADRAFT_52365</name>
</gene>
<feature type="compositionally biased region" description="Basic and acidic residues" evidence="1">
    <location>
        <begin position="111"/>
        <end position="134"/>
    </location>
</feature>
<evidence type="ECO:0000313" key="3">
    <source>
        <dbReference type="Proteomes" id="UP000053890"/>
    </source>
</evidence>
<sequence>MDKIKQVFSHGDHKETTGTHEGRGAPFNTASSRDVEQTPTHSSAGDRASVTDSSSHHNSGLTSGSSATTGATTTGTHQSTGSKIAEHVKEHAHPPAHKHSQPRGDAILSEADAKAATHDHQHLAPVTHETRQLHEVEEIERRREVDRHVHHVQHHVQPVLDTQHQAEVQRENVVAPTHIKERHVATNEDKAQFASLASGAKDTVTEAAKERVIVDKGEHVTENVSHHVHHVVQPQIERDVHEHHRIHTVVPVHQTTHEAPVVHASVLHEPLSLKDFVAGGGDLKSTLKHDADQLLNHGECERTVDGPAETLVQQLGLSSLNDKSTTGTTGSTVGSPTGASTIGSSTTGTHHSENRI</sequence>
<name>A0A194S722_RHOGW</name>
<organism evidence="2 3">
    <name type="scientific">Rhodotorula graminis (strain WP1)</name>
    <dbReference type="NCBI Taxonomy" id="578459"/>
    <lineage>
        <taxon>Eukaryota</taxon>
        <taxon>Fungi</taxon>
        <taxon>Dikarya</taxon>
        <taxon>Basidiomycota</taxon>
        <taxon>Pucciniomycotina</taxon>
        <taxon>Microbotryomycetes</taxon>
        <taxon>Sporidiobolales</taxon>
        <taxon>Sporidiobolaceae</taxon>
        <taxon>Rhodotorula</taxon>
    </lineage>
</organism>
<feature type="region of interest" description="Disordered" evidence="1">
    <location>
        <begin position="317"/>
        <end position="356"/>
    </location>
</feature>
<dbReference type="EMBL" id="KQ474076">
    <property type="protein sequence ID" value="KPV76344.1"/>
    <property type="molecule type" value="Genomic_DNA"/>
</dbReference>
<feature type="compositionally biased region" description="Low complexity" evidence="1">
    <location>
        <begin position="59"/>
        <end position="82"/>
    </location>
</feature>
<dbReference type="PANTHER" id="PTHR38703:SF1">
    <property type="entry name" value="ALLERGEN"/>
    <property type="match status" value="1"/>
</dbReference>
<feature type="compositionally biased region" description="Basic and acidic residues" evidence="1">
    <location>
        <begin position="84"/>
        <end position="93"/>
    </location>
</feature>
<dbReference type="Proteomes" id="UP000053890">
    <property type="component" value="Unassembled WGS sequence"/>
</dbReference>
<evidence type="ECO:0008006" key="4">
    <source>
        <dbReference type="Google" id="ProtNLM"/>
    </source>
</evidence>
<feature type="compositionally biased region" description="Polar residues" evidence="1">
    <location>
        <begin position="28"/>
        <end position="43"/>
    </location>
</feature>
<reference evidence="2 3" key="1">
    <citation type="journal article" date="2015" name="Front. Microbiol.">
        <title>Genome sequence of the plant growth promoting endophytic yeast Rhodotorula graminis WP1.</title>
        <authorList>
            <person name="Firrincieli A."/>
            <person name="Otillar R."/>
            <person name="Salamov A."/>
            <person name="Schmutz J."/>
            <person name="Khan Z."/>
            <person name="Redman R.S."/>
            <person name="Fleck N.D."/>
            <person name="Lindquist E."/>
            <person name="Grigoriev I.V."/>
            <person name="Doty S.L."/>
        </authorList>
    </citation>
    <scope>NUCLEOTIDE SEQUENCE [LARGE SCALE GENOMIC DNA]</scope>
    <source>
        <strain evidence="2 3">WP1</strain>
    </source>
</reference>
<dbReference type="RefSeq" id="XP_018272393.1">
    <property type="nucleotide sequence ID" value="XM_018416305.1"/>
</dbReference>
<dbReference type="PANTHER" id="PTHR38703">
    <property type="entry name" value="CHROMOSOME 8, WHOLE GENOME SHOTGUN SEQUENCE"/>
    <property type="match status" value="1"/>
</dbReference>
<dbReference type="GeneID" id="28976753"/>